<evidence type="ECO:0000256" key="2">
    <source>
        <dbReference type="ARBA" id="ARBA00023043"/>
    </source>
</evidence>
<evidence type="ECO:0000256" key="3">
    <source>
        <dbReference type="ARBA" id="ARBA00038122"/>
    </source>
</evidence>
<feature type="region of interest" description="Disordered" evidence="6">
    <location>
        <begin position="106"/>
        <end position="138"/>
    </location>
</feature>
<evidence type="ECO:0000256" key="5">
    <source>
        <dbReference type="SAM" id="Coils"/>
    </source>
</evidence>
<reference evidence="9" key="1">
    <citation type="submission" date="2011-08" db="EMBL/GenBank/DDBJ databases">
        <title>The draft genome of Latimeria chalumnae.</title>
        <authorList>
            <person name="Di Palma F."/>
            <person name="Alfoldi J."/>
            <person name="Johnson J."/>
            <person name="Berlin A."/>
            <person name="Gnerre S."/>
            <person name="Jaffe D."/>
            <person name="MacCallum I."/>
            <person name="Young S."/>
            <person name="Walker B.J."/>
            <person name="Lander E."/>
            <person name="Lindblad-Toh K."/>
        </authorList>
    </citation>
    <scope>NUCLEOTIDE SEQUENCE [LARGE SCALE GENOMIC DNA]</scope>
    <source>
        <strain evidence="9">Wild caught</strain>
    </source>
</reference>
<feature type="domain" description="SOWAHA-C winged helix-turn-helix" evidence="7">
    <location>
        <begin position="1"/>
        <end position="81"/>
    </location>
</feature>
<dbReference type="InterPro" id="IPR036770">
    <property type="entry name" value="Ankyrin_rpt-contain_sf"/>
</dbReference>
<sequence length="509" mass="57408">TQDVVLAFLLERNGKVKNSDLLGKFKPLLQCSDPNEKATKRELFKRYVNNIAVVREEEGVKFVLLKKKYQHLLKEEIVSAADNAQQSVQEHEDTLSNFSAETVESLSTCSEPGTKKLDSEYGKEQSDLQSISKDKTKKSKEIGIANEAAFQNQDPPVTQLEICKLPQIVNPVDLCKENVPLENKEVLSESPLHSKEINSDDEDKSESDNKKEIKYEKDSEAQKPSPRPMLPLRYPQPVSYENNRSGGQALEENENNPVKSPKMKRRQHEETGSSSPHLKRMSKTLKVSEDTKYSEVPLESAEHEWLVKAAAGHWTQLHGLLIKDCSLTEKKDFISGYTALHWAAKSGNSDMVSKIIETAKSKDIDVDVNSKSYGGYTPLHLATMHGHEDIIFKMVRLYNAKVNVRDYSGKKPYQYLPKEAAFKLKQILGDPDIFNFAEQAVTKRGSKVAHSLLSTTNTFLGVLHEDANINVHDLAKGFRKSHNFGRLFHTPTMSKKKYKSRGTFSSLSE</sequence>
<dbReference type="FunCoup" id="H3AF47">
    <property type="interactions" value="53"/>
</dbReference>
<evidence type="ECO:0000256" key="6">
    <source>
        <dbReference type="SAM" id="MobiDB-lite"/>
    </source>
</evidence>
<evidence type="ECO:0000313" key="8">
    <source>
        <dbReference type="Ensembl" id="ENSLACP00000008268.1"/>
    </source>
</evidence>
<feature type="region of interest" description="Disordered" evidence="6">
    <location>
        <begin position="186"/>
        <end position="288"/>
    </location>
</feature>
<comment type="similarity">
    <text evidence="3">Belongs to the SOWAH family.</text>
</comment>
<proteinExistence type="inferred from homology"/>
<dbReference type="SUPFAM" id="SSF48403">
    <property type="entry name" value="Ankyrin repeat"/>
    <property type="match status" value="1"/>
</dbReference>
<feature type="compositionally biased region" description="Basic and acidic residues" evidence="6">
    <location>
        <begin position="186"/>
        <end position="198"/>
    </location>
</feature>
<keyword evidence="2 4" id="KW-0040">ANK repeat</keyword>
<dbReference type="AlphaFoldDB" id="H3AF47"/>
<dbReference type="Pfam" id="PF12796">
    <property type="entry name" value="Ank_2"/>
    <property type="match status" value="1"/>
</dbReference>
<dbReference type="PROSITE" id="PS50088">
    <property type="entry name" value="ANK_REPEAT"/>
    <property type="match status" value="2"/>
</dbReference>
<dbReference type="Ensembl" id="ENSLACT00000008334.1">
    <property type="protein sequence ID" value="ENSLACP00000008268.1"/>
    <property type="gene ID" value="ENSLACG00000007318.1"/>
</dbReference>
<dbReference type="InterPro" id="IPR058889">
    <property type="entry name" value="WHD_SOWAHA-C"/>
</dbReference>
<dbReference type="OMA" id="LFTQYSW"/>
<reference evidence="8" key="2">
    <citation type="submission" date="2025-08" db="UniProtKB">
        <authorList>
            <consortium name="Ensembl"/>
        </authorList>
    </citation>
    <scope>IDENTIFICATION</scope>
</reference>
<protein>
    <submittedName>
        <fullName evidence="8">Sosondowah ankyrin repeat domain family member A</fullName>
    </submittedName>
</protein>
<name>H3AF47_LATCH</name>
<dbReference type="STRING" id="7897.ENSLACP00000008268"/>
<accession>H3AF47</accession>
<keyword evidence="1" id="KW-0677">Repeat</keyword>
<evidence type="ECO:0000259" key="7">
    <source>
        <dbReference type="Pfam" id="PF25877"/>
    </source>
</evidence>
<feature type="compositionally biased region" description="Basic and acidic residues" evidence="6">
    <location>
        <begin position="206"/>
        <end position="221"/>
    </location>
</feature>
<dbReference type="InParanoid" id="H3AF47"/>
<dbReference type="InterPro" id="IPR002110">
    <property type="entry name" value="Ankyrin_rpt"/>
</dbReference>
<dbReference type="HOGENOM" id="CLU_041239_1_0_1"/>
<feature type="repeat" description="ANK" evidence="4">
    <location>
        <begin position="374"/>
        <end position="407"/>
    </location>
</feature>
<organism evidence="8 9">
    <name type="scientific">Latimeria chalumnae</name>
    <name type="common">Coelacanth</name>
    <dbReference type="NCBI Taxonomy" id="7897"/>
    <lineage>
        <taxon>Eukaryota</taxon>
        <taxon>Metazoa</taxon>
        <taxon>Chordata</taxon>
        <taxon>Craniata</taxon>
        <taxon>Vertebrata</taxon>
        <taxon>Euteleostomi</taxon>
        <taxon>Coelacanthiformes</taxon>
        <taxon>Coelacanthidae</taxon>
        <taxon>Latimeria</taxon>
    </lineage>
</organism>
<dbReference type="GeneTree" id="ENSGT00950000183003"/>
<dbReference type="PANTHER" id="PTHR14491">
    <property type="entry name" value="SOSONDOWAH, ISOFORM G"/>
    <property type="match status" value="1"/>
</dbReference>
<feature type="coiled-coil region" evidence="5">
    <location>
        <begin position="74"/>
        <end position="101"/>
    </location>
</feature>
<dbReference type="eggNOG" id="ENOG502RXAT">
    <property type="taxonomic scope" value="Eukaryota"/>
</dbReference>
<dbReference type="PANTHER" id="PTHR14491:SF2">
    <property type="entry name" value="ANKYRIN REPEAT DOMAIN-CONTAINING PROTEIN SOWAHA"/>
    <property type="match status" value="1"/>
</dbReference>
<evidence type="ECO:0000256" key="4">
    <source>
        <dbReference type="PROSITE-ProRule" id="PRU00023"/>
    </source>
</evidence>
<dbReference type="Pfam" id="PF25877">
    <property type="entry name" value="WHD_SOWAH"/>
    <property type="match status" value="1"/>
</dbReference>
<feature type="compositionally biased region" description="Basic and acidic residues" evidence="6">
    <location>
        <begin position="113"/>
        <end position="126"/>
    </location>
</feature>
<gene>
    <name evidence="8" type="primary">SOWAHA</name>
</gene>
<evidence type="ECO:0000256" key="1">
    <source>
        <dbReference type="ARBA" id="ARBA00022737"/>
    </source>
</evidence>
<keyword evidence="9" id="KW-1185">Reference proteome</keyword>
<evidence type="ECO:0000313" key="9">
    <source>
        <dbReference type="Proteomes" id="UP000008672"/>
    </source>
</evidence>
<dbReference type="Gene3D" id="1.25.40.20">
    <property type="entry name" value="Ankyrin repeat-containing domain"/>
    <property type="match status" value="1"/>
</dbReference>
<feature type="repeat" description="ANK" evidence="4">
    <location>
        <begin position="335"/>
        <end position="371"/>
    </location>
</feature>
<dbReference type="SMART" id="SM00248">
    <property type="entry name" value="ANK"/>
    <property type="match status" value="2"/>
</dbReference>
<keyword evidence="5" id="KW-0175">Coiled coil</keyword>
<dbReference type="Proteomes" id="UP000008672">
    <property type="component" value="Unassembled WGS sequence"/>
</dbReference>
<reference evidence="8" key="3">
    <citation type="submission" date="2025-09" db="UniProtKB">
        <authorList>
            <consortium name="Ensembl"/>
        </authorList>
    </citation>
    <scope>IDENTIFICATION</scope>
</reference>
<dbReference type="PROSITE" id="PS50297">
    <property type="entry name" value="ANK_REP_REGION"/>
    <property type="match status" value="2"/>
</dbReference>
<dbReference type="Bgee" id="ENSLACG00000007318">
    <property type="expression patterns" value="Expressed in pelvic fin and 2 other cell types or tissues"/>
</dbReference>
<dbReference type="EMBL" id="AFYH01139588">
    <property type="status" value="NOT_ANNOTATED_CDS"/>
    <property type="molecule type" value="Genomic_DNA"/>
</dbReference>